<feature type="non-terminal residue" evidence="2">
    <location>
        <position position="240"/>
    </location>
</feature>
<dbReference type="InterPro" id="IPR019956">
    <property type="entry name" value="Ubiquitin_dom"/>
</dbReference>
<organism evidence="2 3">
    <name type="scientific">Rotaria magnacalcarata</name>
    <dbReference type="NCBI Taxonomy" id="392030"/>
    <lineage>
        <taxon>Eukaryota</taxon>
        <taxon>Metazoa</taxon>
        <taxon>Spiralia</taxon>
        <taxon>Gnathifera</taxon>
        <taxon>Rotifera</taxon>
        <taxon>Eurotatoria</taxon>
        <taxon>Bdelloidea</taxon>
        <taxon>Philodinida</taxon>
        <taxon>Philodinidae</taxon>
        <taxon>Rotaria</taxon>
    </lineage>
</organism>
<dbReference type="InterPro" id="IPR019954">
    <property type="entry name" value="Ubiquitin_CS"/>
</dbReference>
<dbReference type="PROSITE" id="PS50053">
    <property type="entry name" value="UBIQUITIN_2"/>
    <property type="match status" value="1"/>
</dbReference>
<dbReference type="InterPro" id="IPR000626">
    <property type="entry name" value="Ubiquitin-like_dom"/>
</dbReference>
<dbReference type="SMART" id="SM00213">
    <property type="entry name" value="UBQ"/>
    <property type="match status" value="1"/>
</dbReference>
<dbReference type="PANTHER" id="PTHR10666">
    <property type="entry name" value="UBIQUITIN"/>
    <property type="match status" value="1"/>
</dbReference>
<dbReference type="Gene3D" id="3.10.20.90">
    <property type="entry name" value="Phosphatidylinositol 3-kinase Catalytic Subunit, Chain A, domain 1"/>
    <property type="match status" value="1"/>
</dbReference>
<name>A0A8S3C5V9_9BILA</name>
<dbReference type="SUPFAM" id="SSF54236">
    <property type="entry name" value="Ubiquitin-like"/>
    <property type="match status" value="1"/>
</dbReference>
<dbReference type="Pfam" id="PF00240">
    <property type="entry name" value="ubiquitin"/>
    <property type="match status" value="1"/>
</dbReference>
<evidence type="ECO:0000259" key="1">
    <source>
        <dbReference type="PROSITE" id="PS50053"/>
    </source>
</evidence>
<protein>
    <recommendedName>
        <fullName evidence="1">Ubiquitin-like domain-containing protein</fullName>
    </recommendedName>
</protein>
<proteinExistence type="predicted"/>
<dbReference type="EMBL" id="CAJOBJ010171161">
    <property type="protein sequence ID" value="CAF4883570.1"/>
    <property type="molecule type" value="Genomic_DNA"/>
</dbReference>
<dbReference type="PRINTS" id="PR00348">
    <property type="entry name" value="UBIQUITIN"/>
</dbReference>
<evidence type="ECO:0000313" key="2">
    <source>
        <dbReference type="EMBL" id="CAF4883570.1"/>
    </source>
</evidence>
<evidence type="ECO:0000313" key="3">
    <source>
        <dbReference type="Proteomes" id="UP000681720"/>
    </source>
</evidence>
<feature type="non-terminal residue" evidence="2">
    <location>
        <position position="1"/>
    </location>
</feature>
<sequence length="240" mass="26747">MPHLCSKISIFVKTLAGKTITLIVGSDHTIEHVKYDIQEKEGIPSDQQCLIFAGEVLGDDCTLRIIIDLNDPLCAINWPFKDKIDESQEAKKENMIDILPPPALPTITPSASLDYEIQLEKLCNNKGKASPICIIDDLVQQPILPINESTKNDIIRVFLPRPLAGLLNSQQGHYTEIRDCFGDSIDLFVFGRLPENVKLEVAMLSVLSEKHDDGVFKLLDVDSGKDVHKLLFGQDVIEKC</sequence>
<dbReference type="InterPro" id="IPR050158">
    <property type="entry name" value="Ubiquitin_ubiquitin-like"/>
</dbReference>
<reference evidence="2" key="1">
    <citation type="submission" date="2021-02" db="EMBL/GenBank/DDBJ databases">
        <authorList>
            <person name="Nowell W R."/>
        </authorList>
    </citation>
    <scope>NUCLEOTIDE SEQUENCE</scope>
</reference>
<dbReference type="AlphaFoldDB" id="A0A8S3C5V9"/>
<comment type="caution">
    <text evidence="2">The sequence shown here is derived from an EMBL/GenBank/DDBJ whole genome shotgun (WGS) entry which is preliminary data.</text>
</comment>
<gene>
    <name evidence="2" type="ORF">GIL414_LOCUS50971</name>
</gene>
<feature type="domain" description="Ubiquitin-like" evidence="1">
    <location>
        <begin position="8"/>
        <end position="63"/>
    </location>
</feature>
<dbReference type="Proteomes" id="UP000681720">
    <property type="component" value="Unassembled WGS sequence"/>
</dbReference>
<accession>A0A8S3C5V9</accession>
<dbReference type="InterPro" id="IPR029071">
    <property type="entry name" value="Ubiquitin-like_domsf"/>
</dbReference>
<dbReference type="PROSITE" id="PS00299">
    <property type="entry name" value="UBIQUITIN_1"/>
    <property type="match status" value="1"/>
</dbReference>